<dbReference type="RefSeq" id="WP_187016168.1">
    <property type="nucleotide sequence ID" value="NZ_JACOQI010000027.1"/>
</dbReference>
<name>A0A923MM09_9FIRM</name>
<accession>A0A923MM09</accession>
<reference evidence="2" key="1">
    <citation type="submission" date="2020-08" db="EMBL/GenBank/DDBJ databases">
        <title>Genome public.</title>
        <authorList>
            <person name="Liu C."/>
            <person name="Sun Q."/>
        </authorList>
    </citation>
    <scope>NUCLEOTIDE SEQUENCE</scope>
    <source>
        <strain evidence="2">BX15</strain>
    </source>
</reference>
<dbReference type="Pfam" id="PF19700">
    <property type="entry name" value="DUF6198"/>
    <property type="match status" value="1"/>
</dbReference>
<organism evidence="2 3">
    <name type="scientific">Dysosmobacter segnis</name>
    <dbReference type="NCBI Taxonomy" id="2763042"/>
    <lineage>
        <taxon>Bacteria</taxon>
        <taxon>Bacillati</taxon>
        <taxon>Bacillota</taxon>
        <taxon>Clostridia</taxon>
        <taxon>Eubacteriales</taxon>
        <taxon>Oscillospiraceae</taxon>
        <taxon>Dysosmobacter</taxon>
    </lineage>
</organism>
<dbReference type="EMBL" id="JACOQI010000027">
    <property type="protein sequence ID" value="MBC5771999.1"/>
    <property type="molecule type" value="Genomic_DNA"/>
</dbReference>
<keyword evidence="1" id="KW-0812">Transmembrane</keyword>
<dbReference type="InterPro" id="IPR038750">
    <property type="entry name" value="YczE/YyaS-like"/>
</dbReference>
<evidence type="ECO:0000313" key="3">
    <source>
        <dbReference type="Proteomes" id="UP000620327"/>
    </source>
</evidence>
<gene>
    <name evidence="2" type="ORF">H8Z83_17060</name>
</gene>
<feature type="transmembrane region" description="Helical" evidence="1">
    <location>
        <begin position="83"/>
        <end position="102"/>
    </location>
</feature>
<dbReference type="AlphaFoldDB" id="A0A923MM09"/>
<comment type="caution">
    <text evidence="2">The sequence shown here is derived from an EMBL/GenBank/DDBJ whole genome shotgun (WGS) entry which is preliminary data.</text>
</comment>
<sequence>MSVQRKQRLIHAVEMLAGVTVLCAGVTLGIIAGLGQTTSTAAASAIAGAAGIKVGTASIYLYGVFFLLQILMLRSKFKWGRCFQLLPILAHGVLLNFFRYRFAPFQHLAPQGYLQQMLCFLCGMGLISLGFTITKNCNFTNYPAEAFCALVAERVRMRYGTCKIFLDFAYVIFALLICWRAGLGLGVVREGTVIFALLDGVLINLMTPAVRGCFDRLDHILKT</sequence>
<evidence type="ECO:0000313" key="2">
    <source>
        <dbReference type="EMBL" id="MBC5771999.1"/>
    </source>
</evidence>
<evidence type="ECO:0008006" key="4">
    <source>
        <dbReference type="Google" id="ProtNLM"/>
    </source>
</evidence>
<feature type="transmembrane region" description="Helical" evidence="1">
    <location>
        <begin position="194"/>
        <end position="214"/>
    </location>
</feature>
<evidence type="ECO:0000256" key="1">
    <source>
        <dbReference type="SAM" id="Phobius"/>
    </source>
</evidence>
<feature type="transmembrane region" description="Helical" evidence="1">
    <location>
        <begin position="164"/>
        <end position="182"/>
    </location>
</feature>
<feature type="transmembrane region" description="Helical" evidence="1">
    <location>
        <begin position="12"/>
        <end position="34"/>
    </location>
</feature>
<feature type="transmembrane region" description="Helical" evidence="1">
    <location>
        <begin position="46"/>
        <end position="71"/>
    </location>
</feature>
<keyword evidence="1" id="KW-1133">Transmembrane helix</keyword>
<keyword evidence="1" id="KW-0472">Membrane</keyword>
<dbReference type="PANTHER" id="PTHR40078">
    <property type="entry name" value="INTEGRAL MEMBRANE PROTEIN-RELATED"/>
    <property type="match status" value="1"/>
</dbReference>
<proteinExistence type="predicted"/>
<keyword evidence="3" id="KW-1185">Reference proteome</keyword>
<feature type="transmembrane region" description="Helical" evidence="1">
    <location>
        <begin position="114"/>
        <end position="133"/>
    </location>
</feature>
<protein>
    <recommendedName>
        <fullName evidence="4">YitT family protein</fullName>
    </recommendedName>
</protein>
<dbReference type="Proteomes" id="UP000620327">
    <property type="component" value="Unassembled WGS sequence"/>
</dbReference>
<dbReference type="PANTHER" id="PTHR40078:SF1">
    <property type="entry name" value="INTEGRAL MEMBRANE PROTEIN"/>
    <property type="match status" value="1"/>
</dbReference>